<keyword evidence="4" id="KW-0249">Electron transport</keyword>
<organism evidence="12 15">
    <name type="scientific">Sutcliffiella horikoshii</name>
    <dbReference type="NCBI Taxonomy" id="79883"/>
    <lineage>
        <taxon>Bacteria</taxon>
        <taxon>Bacillati</taxon>
        <taxon>Bacillota</taxon>
        <taxon>Bacilli</taxon>
        <taxon>Bacillales</taxon>
        <taxon>Bacillaceae</taxon>
        <taxon>Sutcliffiella</taxon>
    </lineage>
</organism>
<dbReference type="InterPro" id="IPR009056">
    <property type="entry name" value="Cyt_c-like_dom"/>
</dbReference>
<evidence type="ECO:0000256" key="1">
    <source>
        <dbReference type="ARBA" id="ARBA00022448"/>
    </source>
</evidence>
<dbReference type="PIRSF" id="PIRSF000025">
    <property type="entry name" value="Cytc_Bsub_c550"/>
    <property type="match status" value="1"/>
</dbReference>
<dbReference type="GO" id="GO:0016020">
    <property type="term" value="C:membrane"/>
    <property type="evidence" value="ECO:0007669"/>
    <property type="project" value="InterPro"/>
</dbReference>
<dbReference type="InterPro" id="IPR036909">
    <property type="entry name" value="Cyt_c-like_dom_sf"/>
</dbReference>
<dbReference type="Gene3D" id="1.10.760.10">
    <property type="entry name" value="Cytochrome c-like domain"/>
    <property type="match status" value="1"/>
</dbReference>
<accession>A0A1Y0CRJ6</accession>
<sequence length="110" mass="11732">MKKYFMAFVLGSSLLTLAACGGGDEEQETSGGGEFTMVENEEAQQLYQSCIGCHGNNMEGASGPNLQKVGSKYSQEEIESIINNGQGNMPAGLVPEEDATVLAEWLAQHK</sequence>
<feature type="binding site" description="axial binding residue" evidence="7">
    <location>
        <position position="89"/>
    </location>
    <ligand>
        <name>heme c</name>
        <dbReference type="ChEBI" id="CHEBI:61717"/>
    </ligand>
    <ligandPart>
        <name>Fe</name>
        <dbReference type="ChEBI" id="CHEBI:18248"/>
    </ligandPart>
</feature>
<keyword evidence="2 6" id="KW-0349">Heme</keyword>
<evidence type="ECO:0000313" key="10">
    <source>
        <dbReference type="EMBL" id="ART78020.1"/>
    </source>
</evidence>
<dbReference type="InterPro" id="IPR054782">
    <property type="entry name" value="Cytochro_C551"/>
</dbReference>
<dbReference type="InterPro" id="IPR012218">
    <property type="entry name" value="Cyt_c_BACSU-c550-type"/>
</dbReference>
<dbReference type="InterPro" id="IPR051811">
    <property type="entry name" value="Cytochrome_c550/c551-like"/>
</dbReference>
<dbReference type="GO" id="GO:0020037">
    <property type="term" value="F:heme binding"/>
    <property type="evidence" value="ECO:0007669"/>
    <property type="project" value="InterPro"/>
</dbReference>
<keyword evidence="13" id="KW-1185">Reference proteome</keyword>
<evidence type="ECO:0000256" key="4">
    <source>
        <dbReference type="ARBA" id="ARBA00022982"/>
    </source>
</evidence>
<dbReference type="KEGG" id="bhk:B4U37_19145"/>
<evidence type="ECO:0000256" key="7">
    <source>
        <dbReference type="PIRSR" id="PIRSR000025-2"/>
    </source>
</evidence>
<reference evidence="14 15" key="2">
    <citation type="submission" date="2019-08" db="EMBL/GenBank/DDBJ databases">
        <title>Bacillus genomes from the desert of Cuatro Cienegas, Coahuila.</title>
        <authorList>
            <person name="Olmedo-Alvarez G."/>
        </authorList>
    </citation>
    <scope>NUCLEOTIDE SEQUENCE [LARGE SCALE GENOMIC DNA]</scope>
    <source>
        <strain evidence="11 14">CH88_3T</strain>
        <strain evidence="12 15">CH98b_3T</strain>
    </source>
</reference>
<dbReference type="Proteomes" id="UP000323393">
    <property type="component" value="Unassembled WGS sequence"/>
</dbReference>
<dbReference type="NCBIfam" id="NF045774">
    <property type="entry name" value="cytochro_C551"/>
    <property type="match status" value="1"/>
</dbReference>
<dbReference type="GeneID" id="96740520"/>
<reference evidence="10 13" key="1">
    <citation type="submission" date="2017-04" db="EMBL/GenBank/DDBJ databases">
        <title>Complete Genome Sequence of the Bacillus horikoshii 20a strain from Cuatro Cienegas, Coahuila, Mexico.</title>
        <authorList>
            <person name="Zarza E."/>
            <person name="Alcaraz L.D."/>
            <person name="Aguilar-Salinas B."/>
            <person name="Islas A."/>
            <person name="Olmedo-Alvarez G."/>
        </authorList>
    </citation>
    <scope>NUCLEOTIDE SEQUENCE [LARGE SCALE GENOMIC DNA]</scope>
    <source>
        <strain evidence="10 13">20a</strain>
    </source>
</reference>
<keyword evidence="5 7" id="KW-0408">Iron</keyword>
<dbReference type="Pfam" id="PF13442">
    <property type="entry name" value="Cytochrome_CBB3"/>
    <property type="match status" value="1"/>
</dbReference>
<dbReference type="GO" id="GO:0009055">
    <property type="term" value="F:electron transfer activity"/>
    <property type="evidence" value="ECO:0007669"/>
    <property type="project" value="InterPro"/>
</dbReference>
<feature type="chain" id="PRO_5044568413" evidence="8">
    <location>
        <begin position="19"/>
        <end position="110"/>
    </location>
</feature>
<dbReference type="SUPFAM" id="SSF46626">
    <property type="entry name" value="Cytochrome c"/>
    <property type="match status" value="1"/>
</dbReference>
<evidence type="ECO:0000256" key="8">
    <source>
        <dbReference type="SAM" id="SignalP"/>
    </source>
</evidence>
<evidence type="ECO:0000313" key="11">
    <source>
        <dbReference type="EMBL" id="TYS60009.1"/>
    </source>
</evidence>
<dbReference type="PROSITE" id="PS51007">
    <property type="entry name" value="CYTC"/>
    <property type="match status" value="1"/>
</dbReference>
<comment type="PTM">
    <text evidence="6">Binds 1 heme c group covalently per subunit.</text>
</comment>
<dbReference type="PROSITE" id="PS51257">
    <property type="entry name" value="PROKAR_LIPOPROTEIN"/>
    <property type="match status" value="1"/>
</dbReference>
<name>A0A1Y0CRJ6_9BACI</name>
<dbReference type="PANTHER" id="PTHR37823:SF3">
    <property type="entry name" value="CYTOCHROME C-551"/>
    <property type="match status" value="1"/>
</dbReference>
<evidence type="ECO:0000256" key="6">
    <source>
        <dbReference type="PIRSR" id="PIRSR000025-1"/>
    </source>
</evidence>
<evidence type="ECO:0000313" key="13">
    <source>
        <dbReference type="Proteomes" id="UP000195573"/>
    </source>
</evidence>
<evidence type="ECO:0000313" key="14">
    <source>
        <dbReference type="Proteomes" id="UP000323393"/>
    </source>
</evidence>
<keyword evidence="3 7" id="KW-0479">Metal-binding</keyword>
<gene>
    <name evidence="10" type="ORF">B4U37_19145</name>
    <name evidence="11" type="ORF">FZC74_07600</name>
    <name evidence="12" type="ORF">FZC75_10275</name>
</gene>
<dbReference type="OrthoDB" id="7933886at2"/>
<dbReference type="EMBL" id="VTEU01000002">
    <property type="protein sequence ID" value="TYS60009.1"/>
    <property type="molecule type" value="Genomic_DNA"/>
</dbReference>
<feature type="binding site" description="covalent" evidence="6">
    <location>
        <position position="50"/>
    </location>
    <ligand>
        <name>heme c</name>
        <dbReference type="ChEBI" id="CHEBI:61717"/>
    </ligand>
</feature>
<dbReference type="GO" id="GO:0005506">
    <property type="term" value="F:iron ion binding"/>
    <property type="evidence" value="ECO:0007669"/>
    <property type="project" value="InterPro"/>
</dbReference>
<feature type="binding site" description="covalent" evidence="6">
    <location>
        <position position="53"/>
    </location>
    <ligand>
        <name>heme c</name>
        <dbReference type="ChEBI" id="CHEBI:61717"/>
    </ligand>
</feature>
<evidence type="ECO:0000256" key="2">
    <source>
        <dbReference type="ARBA" id="ARBA00022617"/>
    </source>
</evidence>
<dbReference type="AlphaFoldDB" id="A0A1Y0CRJ6"/>
<dbReference type="PANTHER" id="PTHR37823">
    <property type="entry name" value="CYTOCHROME C-553-LIKE"/>
    <property type="match status" value="1"/>
</dbReference>
<dbReference type="Proteomes" id="UP000324517">
    <property type="component" value="Unassembled WGS sequence"/>
</dbReference>
<keyword evidence="1" id="KW-0813">Transport</keyword>
<evidence type="ECO:0000313" key="15">
    <source>
        <dbReference type="Proteomes" id="UP000324517"/>
    </source>
</evidence>
<proteinExistence type="predicted"/>
<evidence type="ECO:0000256" key="3">
    <source>
        <dbReference type="ARBA" id="ARBA00022723"/>
    </source>
</evidence>
<protein>
    <submittedName>
        <fullName evidence="12">C-type cytochrome</fullName>
    </submittedName>
    <submittedName>
        <fullName evidence="10">Cytochrome C</fullName>
    </submittedName>
</protein>
<evidence type="ECO:0000313" key="12">
    <source>
        <dbReference type="EMBL" id="TYS72335.1"/>
    </source>
</evidence>
<dbReference type="RefSeq" id="WP_010196951.1">
    <property type="nucleotide sequence ID" value="NZ_CP020880.1"/>
</dbReference>
<dbReference type="Proteomes" id="UP000195573">
    <property type="component" value="Chromosome"/>
</dbReference>
<evidence type="ECO:0000256" key="5">
    <source>
        <dbReference type="ARBA" id="ARBA00023004"/>
    </source>
</evidence>
<dbReference type="EMBL" id="CP020880">
    <property type="protein sequence ID" value="ART78020.1"/>
    <property type="molecule type" value="Genomic_DNA"/>
</dbReference>
<dbReference type="EMBL" id="VTET01000004">
    <property type="protein sequence ID" value="TYS72335.1"/>
    <property type="molecule type" value="Genomic_DNA"/>
</dbReference>
<keyword evidence="8" id="KW-0732">Signal</keyword>
<feature type="signal peptide" evidence="8">
    <location>
        <begin position="1"/>
        <end position="18"/>
    </location>
</feature>
<feature type="domain" description="Cytochrome c" evidence="9">
    <location>
        <begin position="26"/>
        <end position="110"/>
    </location>
</feature>
<evidence type="ECO:0000259" key="9">
    <source>
        <dbReference type="PROSITE" id="PS51007"/>
    </source>
</evidence>
<feature type="binding site" description="axial binding residue" evidence="7">
    <location>
        <position position="54"/>
    </location>
    <ligand>
        <name>heme c</name>
        <dbReference type="ChEBI" id="CHEBI:61717"/>
    </ligand>
    <ligandPart>
        <name>Fe</name>
        <dbReference type="ChEBI" id="CHEBI:18248"/>
    </ligandPart>
</feature>